<evidence type="ECO:0000313" key="1">
    <source>
        <dbReference type="EMBL" id="AKL98548.1"/>
    </source>
</evidence>
<organism evidence="1 2">
    <name type="scientific">Endomicrobium proavitum</name>
    <dbReference type="NCBI Taxonomy" id="1408281"/>
    <lineage>
        <taxon>Bacteria</taxon>
        <taxon>Pseudomonadati</taxon>
        <taxon>Elusimicrobiota</taxon>
        <taxon>Endomicrobiia</taxon>
        <taxon>Endomicrobiales</taxon>
        <taxon>Endomicrobiaceae</taxon>
        <taxon>Endomicrobium</taxon>
    </lineage>
</organism>
<dbReference type="Proteomes" id="UP000035337">
    <property type="component" value="Chromosome"/>
</dbReference>
<dbReference type="KEGG" id="epo:Epro_1169"/>
<name>A0A0G3WJT1_9BACT</name>
<reference evidence="1 2" key="1">
    <citation type="submission" date="2014-09" db="EMBL/GenBank/DDBJ databases">
        <title>Complete genome sequence of Endomicrobium proavitum.</title>
        <authorList>
            <person name="Zheng H."/>
        </authorList>
    </citation>
    <scope>NUCLEOTIDE SEQUENCE [LARGE SCALE GENOMIC DNA]</scope>
    <source>
        <strain evidence="1 2">Rsa215</strain>
    </source>
</reference>
<keyword evidence="2" id="KW-1185">Reference proteome</keyword>
<protein>
    <submittedName>
        <fullName evidence="1">Uncharacterized protein</fullName>
    </submittedName>
</protein>
<gene>
    <name evidence="1" type="ORF">Epro_1169</name>
</gene>
<dbReference type="STRING" id="1408281.Epro_1169"/>
<evidence type="ECO:0000313" key="2">
    <source>
        <dbReference type="Proteomes" id="UP000035337"/>
    </source>
</evidence>
<accession>A0A0G3WJT1</accession>
<dbReference type="EMBL" id="CP009498">
    <property type="protein sequence ID" value="AKL98548.1"/>
    <property type="molecule type" value="Genomic_DNA"/>
</dbReference>
<sequence length="27" mass="3216">MPDNKFYTNYAREGKKIGGQEDKQHLF</sequence>
<dbReference type="AlphaFoldDB" id="A0A0G3WJT1"/>
<proteinExistence type="predicted"/>